<dbReference type="InterPro" id="IPR036112">
    <property type="entry name" value="ComA_synth_sf"/>
</dbReference>
<dbReference type="RefSeq" id="WP_344617119.1">
    <property type="nucleotide sequence ID" value="NZ_BAAARV010000071.1"/>
</dbReference>
<evidence type="ECO:0000256" key="1">
    <source>
        <dbReference type="ARBA" id="ARBA00010424"/>
    </source>
</evidence>
<dbReference type="Pfam" id="PF02679">
    <property type="entry name" value="ComA"/>
    <property type="match status" value="1"/>
</dbReference>
<dbReference type="Proteomes" id="UP001501444">
    <property type="component" value="Unassembled WGS sequence"/>
</dbReference>
<dbReference type="EMBL" id="BAAARV010000071">
    <property type="protein sequence ID" value="GAA2371230.1"/>
    <property type="molecule type" value="Genomic_DNA"/>
</dbReference>
<gene>
    <name evidence="2" type="ORF">GCM10010170_072530</name>
</gene>
<reference evidence="3" key="1">
    <citation type="journal article" date="2019" name="Int. J. Syst. Evol. Microbiol.">
        <title>The Global Catalogue of Microorganisms (GCM) 10K type strain sequencing project: providing services to taxonomists for standard genome sequencing and annotation.</title>
        <authorList>
            <consortium name="The Broad Institute Genomics Platform"/>
            <consortium name="The Broad Institute Genome Sequencing Center for Infectious Disease"/>
            <person name="Wu L."/>
            <person name="Ma J."/>
        </authorList>
    </citation>
    <scope>NUCLEOTIDE SEQUENCE [LARGE SCALE GENOMIC DNA]</scope>
    <source>
        <strain evidence="3">JCM 3272</strain>
    </source>
</reference>
<evidence type="ECO:0000313" key="3">
    <source>
        <dbReference type="Proteomes" id="UP001501444"/>
    </source>
</evidence>
<dbReference type="PANTHER" id="PTHR48413:SF1">
    <property type="entry name" value="PROTEIN HEAT-STRESS-ASSOCIATED 32"/>
    <property type="match status" value="1"/>
</dbReference>
<dbReference type="PANTHER" id="PTHR48413">
    <property type="match status" value="1"/>
</dbReference>
<dbReference type="InterPro" id="IPR003830">
    <property type="entry name" value="ComA_synth"/>
</dbReference>
<dbReference type="SUPFAM" id="SSF102110">
    <property type="entry name" value="(2r)-phospho-3-sulfolactate synthase ComA"/>
    <property type="match status" value="1"/>
</dbReference>
<keyword evidence="3" id="KW-1185">Reference proteome</keyword>
<comment type="caution">
    <text evidence="2">The sequence shown here is derived from an EMBL/GenBank/DDBJ whole genome shotgun (WGS) entry which is preliminary data.</text>
</comment>
<proteinExistence type="inferred from homology"/>
<comment type="similarity">
    <text evidence="1">Belongs to the phosphosulfolactate synthase family.</text>
</comment>
<protein>
    <submittedName>
        <fullName evidence="2">Phosphosulfolactate synthase</fullName>
    </submittedName>
</protein>
<dbReference type="Gene3D" id="3.20.20.70">
    <property type="entry name" value="Aldolase class I"/>
    <property type="match status" value="1"/>
</dbReference>
<evidence type="ECO:0000313" key="2">
    <source>
        <dbReference type="EMBL" id="GAA2371230.1"/>
    </source>
</evidence>
<sequence length="250" mass="27027">MRTSPGMTMVIDGGLPTGAFTDLITSHGDYIDLVKFGWGTALVTRDLDRKAGVLRDAAIGFYFGGTLFEHHLWTGRLDEYLDLVRRTGATHIEVSNGTIPLDQPGKAEHVRRMSQYRPVLSEVGYKDADRSARLTPAQWVEAMREDLDAGAFMVVTEARESGRSGIAQSDGHLRRDVLDAVIGNVDTERVMFEAPTKTLQVELITALGPDVNLGNIAAADVLGAETLRLGLRGDTLLHVATVPSGQSAGI</sequence>
<dbReference type="InterPro" id="IPR013785">
    <property type="entry name" value="Aldolase_TIM"/>
</dbReference>
<name>A0ABP5UAE8_9ACTN</name>
<accession>A0ABP5UAE8</accession>
<organism evidence="2 3">
    <name type="scientific">Dactylosporangium salmoneum</name>
    <dbReference type="NCBI Taxonomy" id="53361"/>
    <lineage>
        <taxon>Bacteria</taxon>
        <taxon>Bacillati</taxon>
        <taxon>Actinomycetota</taxon>
        <taxon>Actinomycetes</taxon>
        <taxon>Micromonosporales</taxon>
        <taxon>Micromonosporaceae</taxon>
        <taxon>Dactylosporangium</taxon>
    </lineage>
</organism>